<keyword evidence="2" id="KW-0812">Transmembrane</keyword>
<comment type="caution">
    <text evidence="4">The sequence shown here is derived from an EMBL/GenBank/DDBJ whole genome shotgun (WGS) entry which is preliminary data.</text>
</comment>
<sequence length="208" mass="23851">MWSSTGDIEDVNIALYNTTDLIEAIDTRVFNDGMYVWAIPSYLEEGNNYKIRISDYNNATIYDDSDYFEIYIPIASKTIHITSPDALYSWEVGTTQTIMWTSTGNVGNVRIQIYKDGEFLQIVSFSTSNTGSFPWFIPYSLESKDSYQIKIFDYSDLSISAYSEYFEIFDNSNNSTENIISGYNFFLLSGIISVTALILLKKFFKNNK</sequence>
<feature type="domain" description="Yeast cell wall synthesis Kre9/Knh1-like N-terminal" evidence="3">
    <location>
        <begin position="2"/>
        <end position="70"/>
    </location>
</feature>
<name>A0A0F9QJ93_9ZZZZ</name>
<reference evidence="4" key="1">
    <citation type="journal article" date="2015" name="Nature">
        <title>Complex archaea that bridge the gap between prokaryotes and eukaryotes.</title>
        <authorList>
            <person name="Spang A."/>
            <person name="Saw J.H."/>
            <person name="Jorgensen S.L."/>
            <person name="Zaremba-Niedzwiedzka K."/>
            <person name="Martijn J."/>
            <person name="Lind A.E."/>
            <person name="van Eijk R."/>
            <person name="Schleper C."/>
            <person name="Guy L."/>
            <person name="Ettema T.J."/>
        </authorList>
    </citation>
    <scope>NUCLEOTIDE SEQUENCE</scope>
</reference>
<evidence type="ECO:0000313" key="4">
    <source>
        <dbReference type="EMBL" id="KKN37092.1"/>
    </source>
</evidence>
<feature type="transmembrane region" description="Helical" evidence="2">
    <location>
        <begin position="182"/>
        <end position="200"/>
    </location>
</feature>
<evidence type="ECO:0000259" key="3">
    <source>
        <dbReference type="Pfam" id="PF10342"/>
    </source>
</evidence>
<dbReference type="AlphaFoldDB" id="A0A0F9QJ93"/>
<organism evidence="4">
    <name type="scientific">marine sediment metagenome</name>
    <dbReference type="NCBI Taxonomy" id="412755"/>
    <lineage>
        <taxon>unclassified sequences</taxon>
        <taxon>metagenomes</taxon>
        <taxon>ecological metagenomes</taxon>
    </lineage>
</organism>
<accession>A0A0F9QJ93</accession>
<feature type="domain" description="Yeast cell wall synthesis Kre9/Knh1-like N-terminal" evidence="3">
    <location>
        <begin position="83"/>
        <end position="168"/>
    </location>
</feature>
<evidence type="ECO:0000256" key="1">
    <source>
        <dbReference type="ARBA" id="ARBA00022729"/>
    </source>
</evidence>
<keyword evidence="2" id="KW-0472">Membrane</keyword>
<dbReference type="InterPro" id="IPR018466">
    <property type="entry name" value="Kre9/Knh1-like_N"/>
</dbReference>
<proteinExistence type="predicted"/>
<keyword evidence="2" id="KW-1133">Transmembrane helix</keyword>
<dbReference type="Pfam" id="PF10342">
    <property type="entry name" value="Kre9_KNH"/>
    <property type="match status" value="2"/>
</dbReference>
<gene>
    <name evidence="4" type="ORF">LCGC14_0767060</name>
</gene>
<evidence type="ECO:0000256" key="2">
    <source>
        <dbReference type="SAM" id="Phobius"/>
    </source>
</evidence>
<protein>
    <recommendedName>
        <fullName evidence="3">Yeast cell wall synthesis Kre9/Knh1-like N-terminal domain-containing protein</fullName>
    </recommendedName>
</protein>
<dbReference type="EMBL" id="LAZR01001921">
    <property type="protein sequence ID" value="KKN37092.1"/>
    <property type="molecule type" value="Genomic_DNA"/>
</dbReference>
<keyword evidence="1" id="KW-0732">Signal</keyword>